<dbReference type="PANTHER" id="PTHR18034">
    <property type="entry name" value="CELL CYCLE CONTROL PROTEIN CWF22-RELATED"/>
    <property type="match status" value="1"/>
</dbReference>
<evidence type="ECO:0000256" key="2">
    <source>
        <dbReference type="ARBA" id="ARBA00006856"/>
    </source>
</evidence>
<gene>
    <name evidence="10" type="ORF">Sango_2901100</name>
</gene>
<feature type="region of interest" description="Disordered" evidence="6">
    <location>
        <begin position="1114"/>
        <end position="1180"/>
    </location>
</feature>
<dbReference type="PANTHER" id="PTHR18034:SF4">
    <property type="entry name" value="NUCLEOLAR MIF4G DOMAIN-CONTAINING PROTEIN 1"/>
    <property type="match status" value="1"/>
</dbReference>
<name>A0AAE1T6J8_9LAMI</name>
<organism evidence="10 11">
    <name type="scientific">Sesamum angolense</name>
    <dbReference type="NCBI Taxonomy" id="2727404"/>
    <lineage>
        <taxon>Eukaryota</taxon>
        <taxon>Viridiplantae</taxon>
        <taxon>Streptophyta</taxon>
        <taxon>Embryophyta</taxon>
        <taxon>Tracheophyta</taxon>
        <taxon>Spermatophyta</taxon>
        <taxon>Magnoliopsida</taxon>
        <taxon>eudicotyledons</taxon>
        <taxon>Gunneridae</taxon>
        <taxon>Pentapetalae</taxon>
        <taxon>asterids</taxon>
        <taxon>lamiids</taxon>
        <taxon>Lamiales</taxon>
        <taxon>Pedaliaceae</taxon>
        <taxon>Sesamum</taxon>
    </lineage>
</organism>
<dbReference type="GO" id="GO:0006417">
    <property type="term" value="P:regulation of translation"/>
    <property type="evidence" value="ECO:0007669"/>
    <property type="project" value="UniProtKB-KW"/>
</dbReference>
<feature type="domain" description="MI" evidence="9">
    <location>
        <begin position="1681"/>
        <end position="1797"/>
    </location>
</feature>
<dbReference type="GO" id="GO:0003723">
    <property type="term" value="F:RNA binding"/>
    <property type="evidence" value="ECO:0007669"/>
    <property type="project" value="UniProtKB-UniRule"/>
</dbReference>
<feature type="transmembrane region" description="Helical" evidence="7">
    <location>
        <begin position="1495"/>
        <end position="1514"/>
    </location>
</feature>
<feature type="domain" description="RRM" evidence="8">
    <location>
        <begin position="549"/>
        <end position="632"/>
    </location>
</feature>
<feature type="domain" description="RRM" evidence="8">
    <location>
        <begin position="469"/>
        <end position="539"/>
    </location>
</feature>
<accession>A0AAE1T6J8</accession>
<feature type="domain" description="RRM" evidence="8">
    <location>
        <begin position="645"/>
        <end position="725"/>
    </location>
</feature>
<dbReference type="Gene3D" id="3.30.70.330">
    <property type="match status" value="3"/>
</dbReference>
<keyword evidence="4" id="KW-0539">Nucleus</keyword>
<dbReference type="InterPro" id="IPR003890">
    <property type="entry name" value="MIF4G-like_typ-3"/>
</dbReference>
<comment type="subcellular location">
    <subcellularLocation>
        <location evidence="1">Nucleus</location>
        <location evidence="1">Nucleolus</location>
    </subcellularLocation>
</comment>
<dbReference type="GO" id="GO:0005730">
    <property type="term" value="C:nucleolus"/>
    <property type="evidence" value="ECO:0007669"/>
    <property type="project" value="UniProtKB-SubCell"/>
</dbReference>
<feature type="compositionally biased region" description="Basic and acidic residues" evidence="6">
    <location>
        <begin position="1260"/>
        <end position="1283"/>
    </location>
</feature>
<dbReference type="SMART" id="SM00544">
    <property type="entry name" value="MA3"/>
    <property type="match status" value="1"/>
</dbReference>
<feature type="compositionally biased region" description="Polar residues" evidence="6">
    <location>
        <begin position="979"/>
        <end position="992"/>
    </location>
</feature>
<dbReference type="GO" id="GO:0042274">
    <property type="term" value="P:ribosomal small subunit biogenesis"/>
    <property type="evidence" value="ECO:0007669"/>
    <property type="project" value="TreeGrafter"/>
</dbReference>
<dbReference type="PROSITE" id="PS50102">
    <property type="entry name" value="RRM"/>
    <property type="match status" value="3"/>
</dbReference>
<dbReference type="EMBL" id="JACGWL010000754">
    <property type="protein sequence ID" value="KAK4382131.1"/>
    <property type="molecule type" value="Genomic_DNA"/>
</dbReference>
<reference evidence="10" key="2">
    <citation type="journal article" date="2024" name="Plant">
        <title>Genomic evolution and insights into agronomic trait innovations of Sesamum species.</title>
        <authorList>
            <person name="Miao H."/>
            <person name="Wang L."/>
            <person name="Qu L."/>
            <person name="Liu H."/>
            <person name="Sun Y."/>
            <person name="Le M."/>
            <person name="Wang Q."/>
            <person name="Wei S."/>
            <person name="Zheng Y."/>
            <person name="Lin W."/>
            <person name="Duan Y."/>
            <person name="Cao H."/>
            <person name="Xiong S."/>
            <person name="Wang X."/>
            <person name="Wei L."/>
            <person name="Li C."/>
            <person name="Ma Q."/>
            <person name="Ju M."/>
            <person name="Zhao R."/>
            <person name="Li G."/>
            <person name="Mu C."/>
            <person name="Tian Q."/>
            <person name="Mei H."/>
            <person name="Zhang T."/>
            <person name="Gao T."/>
            <person name="Zhang H."/>
        </authorList>
    </citation>
    <scope>NUCLEOTIDE SEQUENCE</scope>
    <source>
        <strain evidence="10">K16</strain>
    </source>
</reference>
<evidence type="ECO:0000256" key="6">
    <source>
        <dbReference type="SAM" id="MobiDB-lite"/>
    </source>
</evidence>
<comment type="caution">
    <text evidence="10">The sequence shown here is derived from an EMBL/GenBank/DDBJ whole genome shotgun (WGS) entry which is preliminary data.</text>
</comment>
<dbReference type="InterPro" id="IPR050781">
    <property type="entry name" value="CWC22_splicing_factor"/>
</dbReference>
<dbReference type="InterPro" id="IPR035979">
    <property type="entry name" value="RBD_domain_sf"/>
</dbReference>
<feature type="region of interest" description="Disordered" evidence="6">
    <location>
        <begin position="935"/>
        <end position="992"/>
    </location>
</feature>
<dbReference type="PROSITE" id="PS51366">
    <property type="entry name" value="MI"/>
    <property type="match status" value="1"/>
</dbReference>
<feature type="region of interest" description="Disordered" evidence="6">
    <location>
        <begin position="1259"/>
        <end position="1285"/>
    </location>
</feature>
<evidence type="ECO:0000256" key="7">
    <source>
        <dbReference type="SAM" id="Phobius"/>
    </source>
</evidence>
<evidence type="ECO:0000256" key="3">
    <source>
        <dbReference type="ARBA" id="ARBA00022845"/>
    </source>
</evidence>
<reference evidence="10" key="1">
    <citation type="submission" date="2020-06" db="EMBL/GenBank/DDBJ databases">
        <authorList>
            <person name="Li T."/>
            <person name="Hu X."/>
            <person name="Zhang T."/>
            <person name="Song X."/>
            <person name="Zhang H."/>
            <person name="Dai N."/>
            <person name="Sheng W."/>
            <person name="Hou X."/>
            <person name="Wei L."/>
        </authorList>
    </citation>
    <scope>NUCLEOTIDE SEQUENCE</scope>
    <source>
        <strain evidence="10">K16</strain>
        <tissue evidence="10">Leaf</tissue>
    </source>
</reference>
<feature type="transmembrane region" description="Helical" evidence="7">
    <location>
        <begin position="1448"/>
        <end position="1474"/>
    </location>
</feature>
<evidence type="ECO:0000256" key="4">
    <source>
        <dbReference type="ARBA" id="ARBA00023242"/>
    </source>
</evidence>
<dbReference type="InterPro" id="IPR012677">
    <property type="entry name" value="Nucleotide-bd_a/b_plait_sf"/>
</dbReference>
<evidence type="ECO:0000256" key="1">
    <source>
        <dbReference type="ARBA" id="ARBA00004604"/>
    </source>
</evidence>
<dbReference type="Pfam" id="PF00076">
    <property type="entry name" value="RRM_1"/>
    <property type="match status" value="3"/>
</dbReference>
<dbReference type="Pfam" id="PF02847">
    <property type="entry name" value="MA3"/>
    <property type="match status" value="1"/>
</dbReference>
<evidence type="ECO:0000259" key="8">
    <source>
        <dbReference type="PROSITE" id="PS50102"/>
    </source>
</evidence>
<evidence type="ECO:0000256" key="5">
    <source>
        <dbReference type="PROSITE-ProRule" id="PRU00176"/>
    </source>
</evidence>
<dbReference type="SUPFAM" id="SSF48371">
    <property type="entry name" value="ARM repeat"/>
    <property type="match status" value="1"/>
</dbReference>
<keyword evidence="3" id="KW-0810">Translation regulation</keyword>
<dbReference type="InterPro" id="IPR003891">
    <property type="entry name" value="Initiation_fac_eIF4g_MI"/>
</dbReference>
<feature type="compositionally biased region" description="Basic and acidic residues" evidence="6">
    <location>
        <begin position="953"/>
        <end position="968"/>
    </location>
</feature>
<dbReference type="SUPFAM" id="SSF54928">
    <property type="entry name" value="RNA-binding domain, RBD"/>
    <property type="match status" value="2"/>
</dbReference>
<feature type="compositionally biased region" description="Acidic residues" evidence="6">
    <location>
        <begin position="1139"/>
        <end position="1171"/>
    </location>
</feature>
<keyword evidence="11" id="KW-1185">Reference proteome</keyword>
<comment type="similarity">
    <text evidence="2">Belongs to the CWC22 family.</text>
</comment>
<dbReference type="Gene3D" id="1.25.40.180">
    <property type="match status" value="1"/>
</dbReference>
<feature type="compositionally biased region" description="Polar residues" evidence="6">
    <location>
        <begin position="1"/>
        <end position="23"/>
    </location>
</feature>
<dbReference type="CDD" id="cd00590">
    <property type="entry name" value="RRM_SF"/>
    <property type="match status" value="3"/>
</dbReference>
<proteinExistence type="inferred from homology"/>
<dbReference type="InterPro" id="IPR016024">
    <property type="entry name" value="ARM-type_fold"/>
</dbReference>
<feature type="region of interest" description="Disordered" evidence="6">
    <location>
        <begin position="99"/>
        <end position="122"/>
    </location>
</feature>
<dbReference type="SMART" id="SM00543">
    <property type="entry name" value="MIF4G"/>
    <property type="match status" value="1"/>
</dbReference>
<evidence type="ECO:0000259" key="9">
    <source>
        <dbReference type="PROSITE" id="PS51366"/>
    </source>
</evidence>
<dbReference type="Pfam" id="PF02854">
    <property type="entry name" value="MIF4G"/>
    <property type="match status" value="1"/>
</dbReference>
<keyword evidence="7" id="KW-0472">Membrane</keyword>
<dbReference type="InterPro" id="IPR000504">
    <property type="entry name" value="RRM_dom"/>
</dbReference>
<evidence type="ECO:0000313" key="10">
    <source>
        <dbReference type="EMBL" id="KAK4382131.1"/>
    </source>
</evidence>
<evidence type="ECO:0000313" key="11">
    <source>
        <dbReference type="Proteomes" id="UP001289374"/>
    </source>
</evidence>
<keyword evidence="5" id="KW-0694">RNA-binding</keyword>
<dbReference type="Proteomes" id="UP001289374">
    <property type="component" value="Unassembled WGS sequence"/>
</dbReference>
<dbReference type="SMART" id="SM00360">
    <property type="entry name" value="RRM"/>
    <property type="match status" value="3"/>
</dbReference>
<feature type="region of interest" description="Disordered" evidence="6">
    <location>
        <begin position="1"/>
        <end position="26"/>
    </location>
</feature>
<keyword evidence="7" id="KW-1133">Transmembrane helix</keyword>
<protein>
    <submittedName>
        <fullName evidence="10">Nucleolar MIF4G domain-containing protein 1</fullName>
    </submittedName>
</protein>
<keyword evidence="7" id="KW-0812">Transmembrane</keyword>
<sequence length="1880" mass="211089">MDTGNPAATSCHATTPFSQTQSRRSQKALVRNSGLVKSDIGRITSDDNVATETSIDTKNTMLERFGPEKTIHVEGETVARSGDVARNEAILSSEQVEMPNANDDSSMQPVTRPETEGVASGVAVPATRKRKIVKKIVRVVKKVIKKRVPKRVPMSSSENQGLVEEAGNGVKLNEVTESSNLVRNVIEKSDLVDVVTERTCRLNEVMGQSDITNANLEDRVTKKTITSNDVMEKSNIDDRVMETSKVDQAASPLEPIACMKCNDVRDINSVNEEASKLHGGAHVTAPMIDEKGDLRCIMKMETSKVNIVTCVPHQMVSEKGNYPSANHCVEKADTKSYDALTGVDGKDLNVSNRHSMEVENVSYAPKINTEREMTKHFSDHVMESASNDSTVVNQNMDIVNKEDVGPVASQNVGLVGNKGVICVGEKNRSTIGNRGSRNTEVANDAVAPNEGLLLSGELEALERKRRRRTEIFVSGLGEETNENDIRKVFEEAGTVTEVRLMTNSKTGKNKGFAFVRFATAADANKALAKYSKVEICGKQCGAAPVQGNDTIYIGNIDRKWKTEDVRCLLEKAGFEKIDMVILKADPNNIEKNRGFAFVEFETSKDAQIAFNKLQKKNLFGKNLKIKVAWAQPLMEPAEEEILKVKSVYAEYLPSSWDEEKVKEYFRRFGEIESVVLAKDLPSSRRKDFAFINYTSRDAALLCIEAIGRERLEDDGSKVKITASLAKPVSKSKQMEHVSSLTSTRLPKKNLKAFQSTTKPYEPRNKGKLAGSSYGQAKVDNSSCMTNELVQILRQQAASSHILPSRNIVGTCAAFFICTFLLFLLISDLHSSIIDVRVDDTTPPHHHFPLPARKRPFSLVLNSPFYPILQEQDPFYLDPRGLPRQCTGNSYPISGPSASSHGFSMASRPYHHQQALGFTSEPFNWRNMYPSHSQIQEQEAPYYVNNSMYRRKEKPSDKSRRERRKEARLARNKKKFDSWVQHQHSCKSKNSSGKLLKDNAVKDYIEQPQLVERPENKLQVFGTNGESSDAISERHSSVNSRTKRALERKKCLKGNFFKYLQMEREGRVLSAEEDLKIERRLAKKLKVKNGKLSAANDDLDWLLEGIPSVLDNLEETEEVTESAEHGVLSGKSKKIHPKNEDEEDETSMEEDDEISVEEENEISFEEEDEESDPLSSCEEHDDVVEVILPKALNRKKRKTKFEEYLEDDILGGKSSAEADLSLERKLAKKLKVKAGKLGGDDDDINMLLEGVPSVLDSLEGEQTKDPADYPKKSLNDSISDKKLENNNLIEQEQKAETTRNANMEASVRLESSEVASGKNPNMGGGKYVAPHLRSLGNESAEYAQVRKRVRGLLNRLSETNVESITGEISTLFHSVGRSVGSQIITEEVIASCSGGPRGNEQLRIFLFCCAQVSCISPSICFVQFVPSFSKLFSFTISEFLNKEERNEHWYAAVFAAFTAGMACLVGIDFGAKLLACLAKCFEEEYLKEDNLSLRNLTLLFSYLYVFGLCSSELIYDFLIMLGKRLTEVDVSTVLTVLQSCGMKLRGDDPVGMKNFILSVQSRVNELKACSGNEQSNISSKRMEFMIETICDIKNNKKRPKEDTVQHTRIKKWLQKLRVDDILIRGLKWSKLLDPSKKGQWWLSGDIASTAENIEEVAGTIDKEIPETKKMLELAVSQRMNTDARRAIFCVIMSGEDYIDAFEKLLRLDLPGKQDREIMRVLVECCLQEKVFNKYYCVLATKLCSHDKNHKFTLQYCLWDHFKELESMPLLRSMHLAKFTAEMVASFSLSLAVLKVVELNDAISLSPKRIMHFRMLFEAMFQFPDKLVWNIFTRIAVTPEYEPLRSGIEFFIRKYVVSSQKSLADKFKLARKALNNAEGVVM</sequence>